<sequence length="1112" mass="126398">MKQKSSPGKPKSNVSDAIMEVTAKPMKTQMSESTENVLGSRKLPKRAAACRDFEHKSICVREPKLEMKRARVVKDESEAISLTIEMLEVTDIFIRGLILPLKETNEKDKVQGVSERFGRLESWAISGYDDGSPIIWVSTEIADYDCVKPANSYKNLYCLFYEKAHACIDIYQKLSRSCGGDPNQSLEELLDKVVRSMSGRNNFPRGMSVRDFIVSQGEFIFYQLIGLDETSNKNEQMFSELPVLAALRDESKKNKGCVVGEQIPSDREDENMKYARLLQEQENWQPLGQNKRRLVGTLPKNYYIKINEDEIANDYPLPTYYKNYVQETDEYLIFDGFNDANNPNDLPRSMLQNWALYMLISLELLLMKPCADIDTTIYGSRSMTSDDGSGFCHDEESDKTSSSVESHDPAKQYSPWYEPVLKTTRLAISIITLLKEQIQFAEFPDDTIRKCDFVTGLHDKIEERHHTKWLVKKKAILEKEANLNPRAAMASVTSKRNAMLATTTRLINRIWGEYYSNYSPEDSKKSDTCAMKEIEWNGEAVGSMPGGGDLYKRAIVHGSTISVGGSVLLTSDSEEYSPIYFVEYMFKESDGRKVVHGRLLMKGSQTVLGNTANEREVFMTNDCLEFELADSANCGSNRVRADNRKTRGLPMEYFCKTVYCPNKGGFFCLEIDCMDLGSGFCQSCKINKVQKKDFNINSSMTGFTHMGTEYSIYDFVYLGPHHFGEDEKTSENFKGGRNVGLKAYVVCHLLETEGVKAQKQANPESMTVKVRRFFRPEDISSEKAYRSDIQEVYHSKQIVTVPLLAIEGKCEVRRKQDLPFMDAPVIFQNIFFCKYFYDHNNGAIKQLSVHIKLTPSKERVVGDATIRKKKGKCKEGDSDFDEQKDASSSNRLAMLDIFAGCGGLSEGLQKLGVSLTKWAIEYEESAGEAFNLNHPNALMIVNNCNLNLIRCQRIPRRPGANWRDLLDEKRNFTIEILLVELLTDYYITFCFLLFLQVCLPTGQVVDLIPWCLPNTVKRHNQWKGLFGRLDWERNFPTSITDPQPMGKVGMCFHPDQDKILTVCECARSQGFSNGYKFAGNIQHKHRQIGNVVPPPLAFALGSKLKEAVERKW</sequence>
<name>A0ACC0I6W9_9ERIC</name>
<evidence type="ECO:0000313" key="1">
    <source>
        <dbReference type="EMBL" id="KAI8020565.1"/>
    </source>
</evidence>
<dbReference type="EMBL" id="CM045759">
    <property type="protein sequence ID" value="KAI8020565.1"/>
    <property type="molecule type" value="Genomic_DNA"/>
</dbReference>
<evidence type="ECO:0000313" key="2">
    <source>
        <dbReference type="Proteomes" id="UP001060215"/>
    </source>
</evidence>
<keyword evidence="2" id="KW-1185">Reference proteome</keyword>
<gene>
    <name evidence="1" type="ORF">LOK49_LG04G01183</name>
</gene>
<protein>
    <submittedName>
        <fullName evidence="1">DNA (Cytosine-5)-methyltransferase 1A</fullName>
    </submittedName>
</protein>
<reference evidence="1 2" key="1">
    <citation type="journal article" date="2022" name="Plant J.">
        <title>Chromosome-level genome of Camellia lanceoleosa provides a valuable resource for understanding genome evolution and self-incompatibility.</title>
        <authorList>
            <person name="Gong W."/>
            <person name="Xiao S."/>
            <person name="Wang L."/>
            <person name="Liao Z."/>
            <person name="Chang Y."/>
            <person name="Mo W."/>
            <person name="Hu G."/>
            <person name="Li W."/>
            <person name="Zhao G."/>
            <person name="Zhu H."/>
            <person name="Hu X."/>
            <person name="Ji K."/>
            <person name="Xiang X."/>
            <person name="Song Q."/>
            <person name="Yuan D."/>
            <person name="Jin S."/>
            <person name="Zhang L."/>
        </authorList>
    </citation>
    <scope>NUCLEOTIDE SEQUENCE [LARGE SCALE GENOMIC DNA]</scope>
    <source>
        <strain evidence="1">SQ_2022a</strain>
    </source>
</reference>
<organism evidence="1 2">
    <name type="scientific">Camellia lanceoleosa</name>
    <dbReference type="NCBI Taxonomy" id="1840588"/>
    <lineage>
        <taxon>Eukaryota</taxon>
        <taxon>Viridiplantae</taxon>
        <taxon>Streptophyta</taxon>
        <taxon>Embryophyta</taxon>
        <taxon>Tracheophyta</taxon>
        <taxon>Spermatophyta</taxon>
        <taxon>Magnoliopsida</taxon>
        <taxon>eudicotyledons</taxon>
        <taxon>Gunneridae</taxon>
        <taxon>Pentapetalae</taxon>
        <taxon>asterids</taxon>
        <taxon>Ericales</taxon>
        <taxon>Theaceae</taxon>
        <taxon>Camellia</taxon>
    </lineage>
</organism>
<comment type="caution">
    <text evidence="1">The sequence shown here is derived from an EMBL/GenBank/DDBJ whole genome shotgun (WGS) entry which is preliminary data.</text>
</comment>
<proteinExistence type="predicted"/>
<dbReference type="Proteomes" id="UP001060215">
    <property type="component" value="Chromosome 2"/>
</dbReference>
<accession>A0ACC0I6W9</accession>